<evidence type="ECO:0000313" key="3">
    <source>
        <dbReference type="RefSeq" id="XP_023161853.1"/>
    </source>
</evidence>
<dbReference type="GeneID" id="111593370"/>
<feature type="transmembrane region" description="Helical" evidence="1">
    <location>
        <begin position="12"/>
        <end position="32"/>
    </location>
</feature>
<evidence type="ECO:0000256" key="1">
    <source>
        <dbReference type="SAM" id="Phobius"/>
    </source>
</evidence>
<dbReference type="Pfam" id="PF07841">
    <property type="entry name" value="DM4_12"/>
    <property type="match status" value="1"/>
</dbReference>
<keyword evidence="1" id="KW-0472">Membrane</keyword>
<protein>
    <submittedName>
        <fullName evidence="3">Uncharacterized protein LOC111593370 isoform X1</fullName>
    </submittedName>
</protein>
<proteinExistence type="predicted"/>
<dbReference type="RefSeq" id="XP_023161853.1">
    <property type="nucleotide sequence ID" value="XM_023306085.2"/>
</dbReference>
<gene>
    <name evidence="3" type="primary">LOC111593370</name>
</gene>
<dbReference type="InterPro" id="IPR006631">
    <property type="entry name" value="DM4_12"/>
</dbReference>
<keyword evidence="1" id="KW-1133">Transmembrane helix</keyword>
<keyword evidence="2" id="KW-1185">Reference proteome</keyword>
<dbReference type="SMART" id="SM00718">
    <property type="entry name" value="DM4_12"/>
    <property type="match status" value="1"/>
</dbReference>
<name>A0A6J1L7K9_DROHY</name>
<sequence>MRRPRQHNLNSILVPISITLFLITGTCGMLLYPSGSVLQLTTSMSVPFDLNKRKVFMDLGFQMNYNLPFNLAAFYNPAFWSNPYERRGKRELYNFTGSTNELLVTESGIHPRDFTAGELYAGIENLLPDYGFHRSCLLRSVCELALHPLADDHGYSQSLVVQIINLMLTPSQHEGFGPHEKLYQHRYERAERLGFMGGDCQKAYPKCELDVLSIVTKLVR</sequence>
<dbReference type="PANTHER" id="PTHR21398:SF4">
    <property type="entry name" value="AGAP002980-PA"/>
    <property type="match status" value="1"/>
</dbReference>
<dbReference type="OMA" id="MDMGFQM"/>
<accession>A0A6J1L7K9</accession>
<dbReference type="KEGG" id="dhe:111593370"/>
<dbReference type="OrthoDB" id="8186940at2759"/>
<reference evidence="3" key="1">
    <citation type="submission" date="2025-08" db="UniProtKB">
        <authorList>
            <consortium name="RefSeq"/>
        </authorList>
    </citation>
    <scope>IDENTIFICATION</scope>
    <source>
        <strain evidence="3">15085-1641.00</strain>
        <tissue evidence="3">Whole body</tissue>
    </source>
</reference>
<organism evidence="2 3">
    <name type="scientific">Drosophila hydei</name>
    <name type="common">Fruit fly</name>
    <dbReference type="NCBI Taxonomy" id="7224"/>
    <lineage>
        <taxon>Eukaryota</taxon>
        <taxon>Metazoa</taxon>
        <taxon>Ecdysozoa</taxon>
        <taxon>Arthropoda</taxon>
        <taxon>Hexapoda</taxon>
        <taxon>Insecta</taxon>
        <taxon>Pterygota</taxon>
        <taxon>Neoptera</taxon>
        <taxon>Endopterygota</taxon>
        <taxon>Diptera</taxon>
        <taxon>Brachycera</taxon>
        <taxon>Muscomorpha</taxon>
        <taxon>Ephydroidea</taxon>
        <taxon>Drosophilidae</taxon>
        <taxon>Drosophila</taxon>
    </lineage>
</organism>
<evidence type="ECO:0000313" key="2">
    <source>
        <dbReference type="Proteomes" id="UP000504633"/>
    </source>
</evidence>
<dbReference type="Proteomes" id="UP000504633">
    <property type="component" value="Unplaced"/>
</dbReference>
<keyword evidence="1" id="KW-0812">Transmembrane</keyword>
<dbReference type="PANTHER" id="PTHR21398">
    <property type="entry name" value="AGAP007094-PA"/>
    <property type="match status" value="1"/>
</dbReference>
<dbReference type="AlphaFoldDB" id="A0A6J1L7K9"/>